<name>A0A9J7ATQ5_9PROT</name>
<keyword evidence="1" id="KW-0812">Transmembrane</keyword>
<dbReference type="Proteomes" id="UP001060336">
    <property type="component" value="Chromosome"/>
</dbReference>
<evidence type="ECO:0000256" key="1">
    <source>
        <dbReference type="SAM" id="Phobius"/>
    </source>
</evidence>
<sequence length="139" mass="14763">MSISTRTQYLVGFAAVFGAALFFVFEVPFAGTVVFTTLCIAWSAWCFRSVFRGGDELQSASLRYALAAASGFGVPLTIVCVMLMIALPGFQGLVTSIASYSRSGLSLPAVGFGLGVSFAVLLQCAVFALGHSLWWVSKR</sequence>
<dbReference type="KEGG" id="naci:NUH88_21060"/>
<gene>
    <name evidence="2" type="ORF">NUH88_21060</name>
</gene>
<keyword evidence="3" id="KW-1185">Reference proteome</keyword>
<accession>A0A9J7ATQ5</accession>
<feature type="transmembrane region" description="Helical" evidence="1">
    <location>
        <begin position="7"/>
        <end position="25"/>
    </location>
</feature>
<protein>
    <submittedName>
        <fullName evidence="2">Uncharacterized protein</fullName>
    </submittedName>
</protein>
<evidence type="ECO:0000313" key="3">
    <source>
        <dbReference type="Proteomes" id="UP001060336"/>
    </source>
</evidence>
<reference evidence="2" key="1">
    <citation type="submission" date="2022-08" db="EMBL/GenBank/DDBJ databases">
        <title>Nisaea acidiphila sp. nov., isolated from a marine algal debris and emended description of the genus Nisaea Urios et al. 2008.</title>
        <authorList>
            <person name="Kwon K."/>
        </authorList>
    </citation>
    <scope>NUCLEOTIDE SEQUENCE</scope>
    <source>
        <strain evidence="2">MEBiC11861</strain>
    </source>
</reference>
<feature type="transmembrane region" description="Helical" evidence="1">
    <location>
        <begin position="63"/>
        <end position="90"/>
    </location>
</feature>
<keyword evidence="1" id="KW-0472">Membrane</keyword>
<dbReference type="RefSeq" id="WP_257768748.1">
    <property type="nucleotide sequence ID" value="NZ_CP102480.1"/>
</dbReference>
<organism evidence="2 3">
    <name type="scientific">Nisaea acidiphila</name>
    <dbReference type="NCBI Taxonomy" id="1862145"/>
    <lineage>
        <taxon>Bacteria</taxon>
        <taxon>Pseudomonadati</taxon>
        <taxon>Pseudomonadota</taxon>
        <taxon>Alphaproteobacteria</taxon>
        <taxon>Rhodospirillales</taxon>
        <taxon>Thalassobaculaceae</taxon>
        <taxon>Nisaea</taxon>
    </lineage>
</organism>
<evidence type="ECO:0000313" key="2">
    <source>
        <dbReference type="EMBL" id="UUX49865.1"/>
    </source>
</evidence>
<dbReference type="EMBL" id="CP102480">
    <property type="protein sequence ID" value="UUX49865.1"/>
    <property type="molecule type" value="Genomic_DNA"/>
</dbReference>
<keyword evidence="1" id="KW-1133">Transmembrane helix</keyword>
<proteinExistence type="predicted"/>
<feature type="transmembrane region" description="Helical" evidence="1">
    <location>
        <begin position="110"/>
        <end position="136"/>
    </location>
</feature>
<feature type="transmembrane region" description="Helical" evidence="1">
    <location>
        <begin position="31"/>
        <end position="51"/>
    </location>
</feature>
<dbReference type="AlphaFoldDB" id="A0A9J7ATQ5"/>